<accession>A0A1X6NUA6</accession>
<feature type="compositionally biased region" description="Gly residues" evidence="1">
    <location>
        <begin position="92"/>
        <end position="104"/>
    </location>
</feature>
<feature type="region of interest" description="Disordered" evidence="1">
    <location>
        <begin position="57"/>
        <end position="104"/>
    </location>
</feature>
<feature type="region of interest" description="Disordered" evidence="1">
    <location>
        <begin position="1"/>
        <end position="34"/>
    </location>
</feature>
<sequence>MAPGGPPPRPLPSATRPCGRLGAGGWRRRSPSGRWGPLLFGLDVRFEFGFCARAGRRRRPPAGRVGRGAAGHAGGGRVGGQRGVPRQHYQQQGGGGGAVPGRAGGARGRLYPPHAPRVGGVLGGGDGGGEPPVFDRVEVTEGGRGAVLLTVRTWGGGGCLDWDGVEGSGGEPPVLDGVERRGAGATCF</sequence>
<evidence type="ECO:0000256" key="1">
    <source>
        <dbReference type="SAM" id="MobiDB-lite"/>
    </source>
</evidence>
<protein>
    <submittedName>
        <fullName evidence="2">Uncharacterized protein</fullName>
    </submittedName>
</protein>
<dbReference type="EMBL" id="KV919076">
    <property type="protein sequence ID" value="OSX72209.1"/>
    <property type="molecule type" value="Genomic_DNA"/>
</dbReference>
<dbReference type="AlphaFoldDB" id="A0A1X6NUA6"/>
<name>A0A1X6NUA6_PORUM</name>
<reference evidence="2 3" key="1">
    <citation type="submission" date="2017-03" db="EMBL/GenBank/DDBJ databases">
        <title>WGS assembly of Porphyra umbilicalis.</title>
        <authorList>
            <person name="Brawley S.H."/>
            <person name="Blouin N.A."/>
            <person name="Ficko-Blean E."/>
            <person name="Wheeler G.L."/>
            <person name="Lohr M."/>
            <person name="Goodson H.V."/>
            <person name="Jenkins J.W."/>
            <person name="Blaby-Haas C.E."/>
            <person name="Helliwell K.E."/>
            <person name="Chan C."/>
            <person name="Marriage T."/>
            <person name="Bhattacharya D."/>
            <person name="Klein A.S."/>
            <person name="Badis Y."/>
            <person name="Brodie J."/>
            <person name="Cao Y."/>
            <person name="Collen J."/>
            <person name="Dittami S.M."/>
            <person name="Gachon C.M."/>
            <person name="Green B.R."/>
            <person name="Karpowicz S."/>
            <person name="Kim J.W."/>
            <person name="Kudahl U."/>
            <person name="Lin S."/>
            <person name="Michel G."/>
            <person name="Mittag M."/>
            <person name="Olson B.J."/>
            <person name="Pangilinan J."/>
            <person name="Peng Y."/>
            <person name="Qiu H."/>
            <person name="Shu S."/>
            <person name="Singer J.T."/>
            <person name="Smith A.G."/>
            <person name="Sprecher B.N."/>
            <person name="Wagner V."/>
            <person name="Wang W."/>
            <person name="Wang Z.-Y."/>
            <person name="Yan J."/>
            <person name="Yarish C."/>
            <person name="Zoeuner-Riek S."/>
            <person name="Zhuang Y."/>
            <person name="Zou Y."/>
            <person name="Lindquist E.A."/>
            <person name="Grimwood J."/>
            <person name="Barry K."/>
            <person name="Rokhsar D.S."/>
            <person name="Schmutz J."/>
            <person name="Stiller J.W."/>
            <person name="Grossman A.R."/>
            <person name="Prochnik S.E."/>
        </authorList>
    </citation>
    <scope>NUCLEOTIDE SEQUENCE [LARGE SCALE GENOMIC DNA]</scope>
    <source>
        <strain evidence="2">4086291</strain>
    </source>
</reference>
<feature type="compositionally biased region" description="Gly residues" evidence="1">
    <location>
        <begin position="65"/>
        <end position="82"/>
    </location>
</feature>
<keyword evidence="3" id="KW-1185">Reference proteome</keyword>
<gene>
    <name evidence="2" type="ORF">BU14_0457s0002</name>
</gene>
<organism evidence="2 3">
    <name type="scientific">Porphyra umbilicalis</name>
    <name type="common">Purple laver</name>
    <name type="synonym">Red alga</name>
    <dbReference type="NCBI Taxonomy" id="2786"/>
    <lineage>
        <taxon>Eukaryota</taxon>
        <taxon>Rhodophyta</taxon>
        <taxon>Bangiophyceae</taxon>
        <taxon>Bangiales</taxon>
        <taxon>Bangiaceae</taxon>
        <taxon>Porphyra</taxon>
    </lineage>
</organism>
<dbReference type="Proteomes" id="UP000218209">
    <property type="component" value="Unassembled WGS sequence"/>
</dbReference>
<proteinExistence type="predicted"/>
<feature type="compositionally biased region" description="Pro residues" evidence="1">
    <location>
        <begin position="1"/>
        <end position="11"/>
    </location>
</feature>
<evidence type="ECO:0000313" key="3">
    <source>
        <dbReference type="Proteomes" id="UP000218209"/>
    </source>
</evidence>
<evidence type="ECO:0000313" key="2">
    <source>
        <dbReference type="EMBL" id="OSX72209.1"/>
    </source>
</evidence>